<feature type="non-terminal residue" evidence="2">
    <location>
        <position position="1"/>
    </location>
</feature>
<keyword evidence="1" id="KW-0175">Coiled coil</keyword>
<dbReference type="EMBL" id="MU005212">
    <property type="protein sequence ID" value="KAF2646956.1"/>
    <property type="molecule type" value="Genomic_DNA"/>
</dbReference>
<accession>A0A6A6SGN4</accession>
<dbReference type="OrthoDB" id="3796976at2759"/>
<gene>
    <name evidence="2" type="ORF">K491DRAFT_573795</name>
</gene>
<evidence type="ECO:0000256" key="1">
    <source>
        <dbReference type="SAM" id="Coils"/>
    </source>
</evidence>
<evidence type="ECO:0000313" key="2">
    <source>
        <dbReference type="EMBL" id="KAF2646956.1"/>
    </source>
</evidence>
<sequence>SAKEMVFYCGCCKKENLCCFVDIASGWCAGCIAVHAECELFIPKEEWEKVKQEKRGKELEVARLEALLAQSKLELLEMKSREQEFARCNLSLLRVQEKGK</sequence>
<feature type="non-terminal residue" evidence="2">
    <location>
        <position position="100"/>
    </location>
</feature>
<feature type="coiled-coil region" evidence="1">
    <location>
        <begin position="54"/>
        <end position="81"/>
    </location>
</feature>
<keyword evidence="3" id="KW-1185">Reference proteome</keyword>
<protein>
    <submittedName>
        <fullName evidence="2">Uncharacterized protein</fullName>
    </submittedName>
</protein>
<dbReference type="Proteomes" id="UP000799324">
    <property type="component" value="Unassembled WGS sequence"/>
</dbReference>
<reference evidence="2" key="1">
    <citation type="journal article" date="2020" name="Stud. Mycol.">
        <title>101 Dothideomycetes genomes: a test case for predicting lifestyles and emergence of pathogens.</title>
        <authorList>
            <person name="Haridas S."/>
            <person name="Albert R."/>
            <person name="Binder M."/>
            <person name="Bloem J."/>
            <person name="Labutti K."/>
            <person name="Salamov A."/>
            <person name="Andreopoulos B."/>
            <person name="Baker S."/>
            <person name="Barry K."/>
            <person name="Bills G."/>
            <person name="Bluhm B."/>
            <person name="Cannon C."/>
            <person name="Castanera R."/>
            <person name="Culley D."/>
            <person name="Daum C."/>
            <person name="Ezra D."/>
            <person name="Gonzalez J."/>
            <person name="Henrissat B."/>
            <person name="Kuo A."/>
            <person name="Liang C."/>
            <person name="Lipzen A."/>
            <person name="Lutzoni F."/>
            <person name="Magnuson J."/>
            <person name="Mondo S."/>
            <person name="Nolan M."/>
            <person name="Ohm R."/>
            <person name="Pangilinan J."/>
            <person name="Park H.-J."/>
            <person name="Ramirez L."/>
            <person name="Alfaro M."/>
            <person name="Sun H."/>
            <person name="Tritt A."/>
            <person name="Yoshinaga Y."/>
            <person name="Zwiers L.-H."/>
            <person name="Turgeon B."/>
            <person name="Goodwin S."/>
            <person name="Spatafora J."/>
            <person name="Crous P."/>
            <person name="Grigoriev I."/>
        </authorList>
    </citation>
    <scope>NUCLEOTIDE SEQUENCE</scope>
    <source>
        <strain evidence="2">CBS 122681</strain>
    </source>
</reference>
<proteinExistence type="predicted"/>
<dbReference type="AlphaFoldDB" id="A0A6A6SGN4"/>
<evidence type="ECO:0000313" key="3">
    <source>
        <dbReference type="Proteomes" id="UP000799324"/>
    </source>
</evidence>
<organism evidence="2 3">
    <name type="scientific">Lophiostoma macrostomum CBS 122681</name>
    <dbReference type="NCBI Taxonomy" id="1314788"/>
    <lineage>
        <taxon>Eukaryota</taxon>
        <taxon>Fungi</taxon>
        <taxon>Dikarya</taxon>
        <taxon>Ascomycota</taxon>
        <taxon>Pezizomycotina</taxon>
        <taxon>Dothideomycetes</taxon>
        <taxon>Pleosporomycetidae</taxon>
        <taxon>Pleosporales</taxon>
        <taxon>Lophiostomataceae</taxon>
        <taxon>Lophiostoma</taxon>
    </lineage>
</organism>
<name>A0A6A6SGN4_9PLEO</name>